<sequence length="133" mass="15250">MSGNATNFTLRRELIETLCDRTNVAAQTFPLEQWIYWKLITPLSPWEGGFYEQMIGIKKSILRKMARRKSVRGNEFITVIPECEAMLNTCPPAYTDKMVDGRLGHHSAHRLHYTFRLRSSTVCGKRSNVIGST</sequence>
<protein>
    <submittedName>
        <fullName evidence="1">Transposase</fullName>
    </submittedName>
</protein>
<dbReference type="InterPro" id="IPR036397">
    <property type="entry name" value="RNaseH_sf"/>
</dbReference>
<dbReference type="Gene3D" id="3.30.420.10">
    <property type="entry name" value="Ribonuclease H-like superfamily/Ribonuclease H"/>
    <property type="match status" value="1"/>
</dbReference>
<reference evidence="1" key="1">
    <citation type="submission" date="2017-02" db="UniProtKB">
        <authorList>
            <consortium name="WormBaseParasite"/>
        </authorList>
    </citation>
    <scope>IDENTIFICATION</scope>
</reference>
<evidence type="ECO:0000313" key="1">
    <source>
        <dbReference type="WBParaSite" id="HPLM_0002074401-mRNA-1"/>
    </source>
</evidence>
<dbReference type="AlphaFoldDB" id="A0A0N4X8Q2"/>
<accession>A0A0N4X8Q2</accession>
<dbReference type="WBParaSite" id="HPLM_0002074401-mRNA-1">
    <property type="protein sequence ID" value="HPLM_0002074401-mRNA-1"/>
    <property type="gene ID" value="HPLM_0002074401"/>
</dbReference>
<dbReference type="GO" id="GO:0003676">
    <property type="term" value="F:nucleic acid binding"/>
    <property type="evidence" value="ECO:0007669"/>
    <property type="project" value="InterPro"/>
</dbReference>
<organism evidence="1">
    <name type="scientific">Haemonchus placei</name>
    <name type="common">Barber's pole worm</name>
    <dbReference type="NCBI Taxonomy" id="6290"/>
    <lineage>
        <taxon>Eukaryota</taxon>
        <taxon>Metazoa</taxon>
        <taxon>Ecdysozoa</taxon>
        <taxon>Nematoda</taxon>
        <taxon>Chromadorea</taxon>
        <taxon>Rhabditida</taxon>
        <taxon>Rhabditina</taxon>
        <taxon>Rhabditomorpha</taxon>
        <taxon>Strongyloidea</taxon>
        <taxon>Trichostrongylidae</taxon>
        <taxon>Haemonchus</taxon>
    </lineage>
</organism>
<name>A0A0N4X8Q2_HAEPC</name>
<proteinExistence type="predicted"/>